<dbReference type="SUPFAM" id="SSF55331">
    <property type="entry name" value="Tautomerase/MIF"/>
    <property type="match status" value="1"/>
</dbReference>
<dbReference type="OrthoDB" id="358896at2157"/>
<protein>
    <submittedName>
        <fullName evidence="3">4-oxalocrotonate tautomerase</fullName>
    </submittedName>
</protein>
<reference evidence="3 4" key="1">
    <citation type="submission" date="2016-04" db="EMBL/GenBank/DDBJ databases">
        <title>Genome sequence of Methanobrevibacter cuticularis DSM 11139.</title>
        <authorList>
            <person name="Poehlein A."/>
            <person name="Seedorf H."/>
            <person name="Daniel R."/>
        </authorList>
    </citation>
    <scope>NUCLEOTIDE SEQUENCE [LARGE SCALE GENOMIC DNA]</scope>
    <source>
        <strain evidence="3 4">DSM 11139</strain>
    </source>
</reference>
<dbReference type="GO" id="GO:0016853">
    <property type="term" value="F:isomerase activity"/>
    <property type="evidence" value="ECO:0007669"/>
    <property type="project" value="UniProtKB-KW"/>
</dbReference>
<accession>A0A166EKU5</accession>
<dbReference type="InterPro" id="IPR014347">
    <property type="entry name" value="Tautomerase/MIF_sf"/>
</dbReference>
<keyword evidence="1" id="KW-0413">Isomerase</keyword>
<dbReference type="Pfam" id="PF01361">
    <property type="entry name" value="Tautomerase"/>
    <property type="match status" value="1"/>
</dbReference>
<dbReference type="RefSeq" id="WP_067258833.1">
    <property type="nucleotide sequence ID" value="NZ_LWMW01000087.1"/>
</dbReference>
<dbReference type="EMBL" id="LWMW01000087">
    <property type="protein sequence ID" value="KZX16766.1"/>
    <property type="molecule type" value="Genomic_DNA"/>
</dbReference>
<dbReference type="PATRIC" id="fig|47311.3.peg.708"/>
<dbReference type="AlphaFoldDB" id="A0A166EKU5"/>
<evidence type="ECO:0000313" key="3">
    <source>
        <dbReference type="EMBL" id="KZX16766.1"/>
    </source>
</evidence>
<sequence length="61" mass="6804">MPVIIVESNKISLDKKREYVKALTKITAEAYDLPESTVTVLIKELKDENIGVSGQLLSEIE</sequence>
<dbReference type="NCBIfam" id="NF041920">
    <property type="entry name" value="DmpI"/>
    <property type="match status" value="1"/>
</dbReference>
<evidence type="ECO:0000256" key="1">
    <source>
        <dbReference type="ARBA" id="ARBA00023235"/>
    </source>
</evidence>
<comment type="caution">
    <text evidence="3">The sequence shown here is derived from an EMBL/GenBank/DDBJ whole genome shotgun (WGS) entry which is preliminary data.</text>
</comment>
<gene>
    <name evidence="3" type="ORF">MBCUT_06300</name>
</gene>
<dbReference type="Gene3D" id="3.30.429.10">
    <property type="entry name" value="Macrophage Migration Inhibitory Factor"/>
    <property type="match status" value="1"/>
</dbReference>
<dbReference type="InterPro" id="IPR004370">
    <property type="entry name" value="4-OT-like_dom"/>
</dbReference>
<keyword evidence="4" id="KW-1185">Reference proteome</keyword>
<organism evidence="3 4">
    <name type="scientific">Methanobrevibacter cuticularis</name>
    <dbReference type="NCBI Taxonomy" id="47311"/>
    <lineage>
        <taxon>Archaea</taxon>
        <taxon>Methanobacteriati</taxon>
        <taxon>Methanobacteriota</taxon>
        <taxon>Methanomada group</taxon>
        <taxon>Methanobacteria</taxon>
        <taxon>Methanobacteriales</taxon>
        <taxon>Methanobacteriaceae</taxon>
        <taxon>Methanobrevibacter</taxon>
    </lineage>
</organism>
<evidence type="ECO:0000259" key="2">
    <source>
        <dbReference type="Pfam" id="PF01361"/>
    </source>
</evidence>
<dbReference type="Proteomes" id="UP000077275">
    <property type="component" value="Unassembled WGS sequence"/>
</dbReference>
<evidence type="ECO:0000313" key="4">
    <source>
        <dbReference type="Proteomes" id="UP000077275"/>
    </source>
</evidence>
<name>A0A166EKU5_9EURY</name>
<proteinExistence type="predicted"/>
<feature type="domain" description="4-oxalocrotonate tautomerase-like" evidence="2">
    <location>
        <begin position="2"/>
        <end position="58"/>
    </location>
</feature>